<accession>A0A8B9B342</accession>
<evidence type="ECO:0000313" key="3">
    <source>
        <dbReference type="RefSeq" id="XP_038990209.1"/>
    </source>
</evidence>
<dbReference type="AlphaFoldDB" id="A0A8B9B342"/>
<organism evidence="2 3">
    <name type="scientific">Phoenix dactylifera</name>
    <name type="common">Date palm</name>
    <dbReference type="NCBI Taxonomy" id="42345"/>
    <lineage>
        <taxon>Eukaryota</taxon>
        <taxon>Viridiplantae</taxon>
        <taxon>Streptophyta</taxon>
        <taxon>Embryophyta</taxon>
        <taxon>Tracheophyta</taxon>
        <taxon>Spermatophyta</taxon>
        <taxon>Magnoliopsida</taxon>
        <taxon>Liliopsida</taxon>
        <taxon>Arecaceae</taxon>
        <taxon>Coryphoideae</taxon>
        <taxon>Phoeniceae</taxon>
        <taxon>Phoenix</taxon>
    </lineage>
</organism>
<evidence type="ECO:0000256" key="1">
    <source>
        <dbReference type="SAM" id="MobiDB-lite"/>
    </source>
</evidence>
<reference evidence="2" key="1">
    <citation type="journal article" date="2019" name="Nat. Commun.">
        <title>Genome-wide association mapping of date palm fruit traits.</title>
        <authorList>
            <person name="Hazzouri K.M."/>
            <person name="Gros-Balthazard M."/>
            <person name="Flowers J.M."/>
            <person name="Copetti D."/>
            <person name="Lemansour A."/>
            <person name="Lebrun M."/>
            <person name="Masmoudi K."/>
            <person name="Ferrand S."/>
            <person name="Dhar M.I."/>
            <person name="Fresquez Z.A."/>
            <person name="Rosas U."/>
            <person name="Zhang J."/>
            <person name="Talag J."/>
            <person name="Lee S."/>
            <person name="Kudrna D."/>
            <person name="Powell R.F."/>
            <person name="Leitch I.J."/>
            <person name="Krueger R.R."/>
            <person name="Wing R.A."/>
            <person name="Amiri K.M.A."/>
            <person name="Purugganan M.D."/>
        </authorList>
    </citation>
    <scope>NUCLEOTIDE SEQUENCE [LARGE SCALE GENOMIC DNA]</scope>
    <source>
        <strain evidence="2">cv. Khalas</strain>
    </source>
</reference>
<dbReference type="Proteomes" id="UP000228380">
    <property type="component" value="Chromosome 15"/>
</dbReference>
<gene>
    <name evidence="3" type="primary">LOC103707879</name>
</gene>
<dbReference type="RefSeq" id="XP_038990209.1">
    <property type="nucleotide sequence ID" value="XM_039134281.1"/>
</dbReference>
<proteinExistence type="predicted"/>
<feature type="compositionally biased region" description="Polar residues" evidence="1">
    <location>
        <begin position="109"/>
        <end position="127"/>
    </location>
</feature>
<feature type="compositionally biased region" description="Basic and acidic residues" evidence="1">
    <location>
        <begin position="84"/>
        <end position="108"/>
    </location>
</feature>
<dbReference type="GeneID" id="103707879"/>
<reference evidence="3" key="2">
    <citation type="submission" date="2025-08" db="UniProtKB">
        <authorList>
            <consortium name="RefSeq"/>
        </authorList>
    </citation>
    <scope>IDENTIFICATION</scope>
    <source>
        <tissue evidence="3">Young leaves</tissue>
    </source>
</reference>
<protein>
    <submittedName>
        <fullName evidence="3">Uncharacterized protein LOC103707879 isoform X4</fullName>
    </submittedName>
</protein>
<name>A0A8B9B342_PHODC</name>
<feature type="region of interest" description="Disordered" evidence="1">
    <location>
        <begin position="64"/>
        <end position="139"/>
    </location>
</feature>
<evidence type="ECO:0000313" key="2">
    <source>
        <dbReference type="Proteomes" id="UP000228380"/>
    </source>
</evidence>
<keyword evidence="2" id="KW-1185">Reference proteome</keyword>
<sequence length="260" mass="29917">MDRRLSLSNIRLSIFDPLFSWMATKIQKYLNPILWLGLDCHSKYFRNLNFNSFVNKTWKTWSLTTKGNSQNRPPERKKKKERRKEKEEKRGGREEKEMEHKEASDDPKQNSLNVETEASIPLSQSYALQDEENPDISRKGEGADALAMFSKNKQASVSTIEKPEDKKTSKDGKIILDLMEAIRATERKQAEADAYIFAEEKRKLKGHRQCPMQWGVGLINNPTMTKADQIHVLDTTIKRLYELAKLAVGRTCAGMCLVSH</sequence>